<dbReference type="GeneID" id="24588772"/>
<dbReference type="Pfam" id="PF00400">
    <property type="entry name" value="WD40"/>
    <property type="match status" value="2"/>
</dbReference>
<dbReference type="AlphaFoldDB" id="A0A922LUE5"/>
<evidence type="ECO:0000313" key="2">
    <source>
        <dbReference type="EMBL" id="KAH9594206.1"/>
    </source>
</evidence>
<dbReference type="Gene3D" id="2.130.10.10">
    <property type="entry name" value="YVTN repeat-like/Quinoprotein amine dehydrogenase"/>
    <property type="match status" value="1"/>
</dbReference>
<comment type="caution">
    <text evidence="2">The sequence shown here is derived from an EMBL/GenBank/DDBJ whole genome shotgun (WGS) entry which is preliminary data.</text>
</comment>
<dbReference type="InterPro" id="IPR001680">
    <property type="entry name" value="WD40_rpt"/>
</dbReference>
<keyword evidence="3" id="KW-1185">Reference proteome</keyword>
<dbReference type="InterPro" id="IPR015943">
    <property type="entry name" value="WD40/YVTN_repeat-like_dom_sf"/>
</dbReference>
<reference evidence="2" key="3">
    <citation type="submission" date="2021-06" db="EMBL/GenBank/DDBJ databases">
        <title>Chromosome-level genome assembly for S. haematobium.</title>
        <authorList>
            <person name="Stroehlein A.J."/>
        </authorList>
    </citation>
    <scope>NUCLEOTIDE SEQUENCE</scope>
</reference>
<reference evidence="2" key="1">
    <citation type="journal article" date="2012" name="Nat. Genet.">
        <title>Whole-genome sequence of Schistosoma haematobium.</title>
        <authorList>
            <person name="Young N.D."/>
            <person name="Jex A.R."/>
            <person name="Li B."/>
            <person name="Liu S."/>
            <person name="Yang L."/>
            <person name="Xiong Z."/>
            <person name="Li Y."/>
            <person name="Cantacessi C."/>
            <person name="Hall R.S."/>
            <person name="Xu X."/>
            <person name="Chen F."/>
            <person name="Wu X."/>
            <person name="Zerlotini A."/>
            <person name="Oliveira G."/>
            <person name="Hofmann A."/>
            <person name="Zhang G."/>
            <person name="Fang X."/>
            <person name="Kang Y."/>
            <person name="Campbell B.E."/>
            <person name="Loukas A."/>
            <person name="Ranganathan S."/>
            <person name="Rollinson D."/>
            <person name="Rinaldi G."/>
            <person name="Brindley P.J."/>
            <person name="Yang H."/>
            <person name="Wang J."/>
            <person name="Wang J."/>
            <person name="Gasser R.B."/>
        </authorList>
    </citation>
    <scope>NUCLEOTIDE SEQUENCE</scope>
</reference>
<dbReference type="EMBL" id="AMPZ03000001">
    <property type="protein sequence ID" value="KAH9594206.1"/>
    <property type="molecule type" value="Genomic_DNA"/>
</dbReference>
<dbReference type="GO" id="GO:0016567">
    <property type="term" value="P:protein ubiquitination"/>
    <property type="evidence" value="ECO:0007669"/>
    <property type="project" value="TreeGrafter"/>
</dbReference>
<dbReference type="CTD" id="24588772"/>
<comment type="similarity">
    <text evidence="1">Belongs to the WD repeat EIPR1 family.</text>
</comment>
<sequence>MGCSMYEIWSVRYHPTRDQLVLSSGSDGRVCLYNLPSYSSDALLTSDMNQQSTNGHSQIELQDELDDHSSCSHEGEIDRNEDGLIARLEQHEESVYTAEWSPVDAWYFASISYDGNFLINRVPDQIKLNILLQSNDY</sequence>
<dbReference type="PANTHER" id="PTHR14205:SF15">
    <property type="entry name" value="EARP AND GARP COMPLEX-INTERACTING PROTEIN 1"/>
    <property type="match status" value="1"/>
</dbReference>
<dbReference type="PANTHER" id="PTHR14205">
    <property type="entry name" value="WD-REPEAT PROTEIN"/>
    <property type="match status" value="1"/>
</dbReference>
<organism evidence="2 3">
    <name type="scientific">Schistosoma haematobium</name>
    <name type="common">Blood fluke</name>
    <dbReference type="NCBI Taxonomy" id="6185"/>
    <lineage>
        <taxon>Eukaryota</taxon>
        <taxon>Metazoa</taxon>
        <taxon>Spiralia</taxon>
        <taxon>Lophotrochozoa</taxon>
        <taxon>Platyhelminthes</taxon>
        <taxon>Trematoda</taxon>
        <taxon>Digenea</taxon>
        <taxon>Strigeidida</taxon>
        <taxon>Schistosomatoidea</taxon>
        <taxon>Schistosomatidae</taxon>
        <taxon>Schistosoma</taxon>
    </lineage>
</organism>
<evidence type="ECO:0000313" key="3">
    <source>
        <dbReference type="Proteomes" id="UP000471633"/>
    </source>
</evidence>
<dbReference type="SMART" id="SM00320">
    <property type="entry name" value="WD40"/>
    <property type="match status" value="2"/>
</dbReference>
<dbReference type="InterPro" id="IPR036322">
    <property type="entry name" value="WD40_repeat_dom_sf"/>
</dbReference>
<dbReference type="SUPFAM" id="SSF50978">
    <property type="entry name" value="WD40 repeat-like"/>
    <property type="match status" value="1"/>
</dbReference>
<accession>A0A922LUE5</accession>
<dbReference type="Proteomes" id="UP000471633">
    <property type="component" value="Unassembled WGS sequence"/>
</dbReference>
<dbReference type="RefSeq" id="XP_051073363.1">
    <property type="nucleotide sequence ID" value="XM_051212546.1"/>
</dbReference>
<protein>
    <submittedName>
        <fullName evidence="2">Protein tssc1, variant 2</fullName>
    </submittedName>
</protein>
<gene>
    <name evidence="2" type="primary">TSSC1_1</name>
    <name evidence="2" type="ORF">MS3_00004605</name>
</gene>
<evidence type="ECO:0000256" key="1">
    <source>
        <dbReference type="ARBA" id="ARBA00005672"/>
    </source>
</evidence>
<dbReference type="InterPro" id="IPR040323">
    <property type="entry name" value="EIPR1"/>
</dbReference>
<proteinExistence type="inferred from homology"/>
<reference evidence="2" key="4">
    <citation type="journal article" date="2022" name="PLoS Pathog.">
        <title>Chromosome-level genome of Schistosoma haematobium underpins genome-wide explorations of molecular variation.</title>
        <authorList>
            <person name="Stroehlein A.J."/>
            <person name="Korhonen P.K."/>
            <person name="Lee V.V."/>
            <person name="Ralph S.A."/>
            <person name="Mentink-Kane M."/>
            <person name="You H."/>
            <person name="McManus D.P."/>
            <person name="Tchuente L.T."/>
            <person name="Stothard J.R."/>
            <person name="Kaur P."/>
            <person name="Dudchenko O."/>
            <person name="Aiden E.L."/>
            <person name="Yang B."/>
            <person name="Yang H."/>
            <person name="Emery A.M."/>
            <person name="Webster B.L."/>
            <person name="Brindley P.J."/>
            <person name="Rollinson D."/>
            <person name="Chang B.C.H."/>
            <person name="Gasser R.B."/>
            <person name="Young N.D."/>
        </authorList>
    </citation>
    <scope>NUCLEOTIDE SEQUENCE</scope>
</reference>
<name>A0A922LUE5_SCHHA</name>
<reference evidence="2" key="2">
    <citation type="journal article" date="2019" name="Gigascience">
        <title>High-quality Schistosoma haematobium genome achieved by single-molecule and long-range sequencing.</title>
        <authorList>
            <person name="Stroehlein A.J."/>
            <person name="Korhonen P.K."/>
            <person name="Chong T.M."/>
            <person name="Lim Y.L."/>
            <person name="Chan K.G."/>
            <person name="Webster B."/>
            <person name="Rollinson D."/>
            <person name="Brindley P.J."/>
            <person name="Gasser R.B."/>
            <person name="Young N.D."/>
        </authorList>
    </citation>
    <scope>NUCLEOTIDE SEQUENCE</scope>
</reference>